<reference evidence="3" key="1">
    <citation type="journal article" date="2020" name="Stud. Mycol.">
        <title>101 Dothideomycetes genomes: a test case for predicting lifestyles and emergence of pathogens.</title>
        <authorList>
            <person name="Haridas S."/>
            <person name="Albert R."/>
            <person name="Binder M."/>
            <person name="Bloem J."/>
            <person name="Labutti K."/>
            <person name="Salamov A."/>
            <person name="Andreopoulos B."/>
            <person name="Baker S."/>
            <person name="Barry K."/>
            <person name="Bills G."/>
            <person name="Bluhm B."/>
            <person name="Cannon C."/>
            <person name="Castanera R."/>
            <person name="Culley D."/>
            <person name="Daum C."/>
            <person name="Ezra D."/>
            <person name="Gonzalez J."/>
            <person name="Henrissat B."/>
            <person name="Kuo A."/>
            <person name="Liang C."/>
            <person name="Lipzen A."/>
            <person name="Lutzoni F."/>
            <person name="Magnuson J."/>
            <person name="Mondo S."/>
            <person name="Nolan M."/>
            <person name="Ohm R."/>
            <person name="Pangilinan J."/>
            <person name="Park H.-J."/>
            <person name="Ramirez L."/>
            <person name="Alfaro M."/>
            <person name="Sun H."/>
            <person name="Tritt A."/>
            <person name="Yoshinaga Y."/>
            <person name="Zwiers L.-H."/>
            <person name="Turgeon B."/>
            <person name="Goodwin S."/>
            <person name="Spatafora J."/>
            <person name="Crous P."/>
            <person name="Grigoriev I."/>
        </authorList>
    </citation>
    <scope>NUCLEOTIDE SEQUENCE</scope>
    <source>
        <strain evidence="3">CBS 113389</strain>
    </source>
</reference>
<feature type="compositionally biased region" description="Low complexity" evidence="1">
    <location>
        <begin position="335"/>
        <end position="347"/>
    </location>
</feature>
<dbReference type="EMBL" id="MU001633">
    <property type="protein sequence ID" value="KAF2485099.1"/>
    <property type="molecule type" value="Genomic_DNA"/>
</dbReference>
<feature type="transmembrane region" description="Helical" evidence="2">
    <location>
        <begin position="90"/>
        <end position="111"/>
    </location>
</feature>
<feature type="compositionally biased region" description="Basic and acidic residues" evidence="1">
    <location>
        <begin position="350"/>
        <end position="375"/>
    </location>
</feature>
<dbReference type="RefSeq" id="XP_033591668.1">
    <property type="nucleotide sequence ID" value="XM_033732906.1"/>
</dbReference>
<name>A0A6A6PZA9_9PEZI</name>
<feature type="compositionally biased region" description="Basic and acidic residues" evidence="1">
    <location>
        <begin position="278"/>
        <end position="315"/>
    </location>
</feature>
<organism evidence="3 4">
    <name type="scientific">Neohortaea acidophila</name>
    <dbReference type="NCBI Taxonomy" id="245834"/>
    <lineage>
        <taxon>Eukaryota</taxon>
        <taxon>Fungi</taxon>
        <taxon>Dikarya</taxon>
        <taxon>Ascomycota</taxon>
        <taxon>Pezizomycotina</taxon>
        <taxon>Dothideomycetes</taxon>
        <taxon>Dothideomycetidae</taxon>
        <taxon>Mycosphaerellales</taxon>
        <taxon>Teratosphaeriaceae</taxon>
        <taxon>Neohortaea</taxon>
    </lineage>
</organism>
<sequence>MAPRPASVNASPLLTDILPVLDSSAPESSILMLPPPEVLPPSHTTSQIPHDVLKRAPATTSKATKIATTNKPTFVGGAGAASPDAFNNNAILALFALLGAAMVIVAIWFFFWAKNGGFHFREGDWEDYKSTVLRRKGPDGRTLSNATKSTKLGGSTIAGTQQFKWAKQQAKSVVSYDEKGRKGILGKRGWGKTHSVTYADDFTDYGGGGRGRGPKTISDEMSELNVQSPSPPRRPAGYRDRDVQQYKKEKVARVGGLNRVHDGSHVDTTDYSDSDATPARKRERREPHSSNDKDRAERRARAEAAKMERRWKQEAEEAAAAIAREQHISAPTPPRKSAAPSKPSPAANRQRREASRSASPKKRDFSYQADPRPESEVFSSTYTVTNTSNRNSSYYDAYRPRASENVRYSAGGEYAAARQSSPTKKGPTRGYRRGGDSDLD</sequence>
<keyword evidence="2" id="KW-1133">Transmembrane helix</keyword>
<keyword evidence="4" id="KW-1185">Reference proteome</keyword>
<evidence type="ECO:0000313" key="4">
    <source>
        <dbReference type="Proteomes" id="UP000799767"/>
    </source>
</evidence>
<dbReference type="AlphaFoldDB" id="A0A6A6PZA9"/>
<dbReference type="GeneID" id="54473908"/>
<accession>A0A6A6PZA9</accession>
<keyword evidence="2" id="KW-0812">Transmembrane</keyword>
<proteinExistence type="predicted"/>
<gene>
    <name evidence="3" type="ORF">BDY17DRAFT_292926</name>
</gene>
<evidence type="ECO:0000256" key="1">
    <source>
        <dbReference type="SAM" id="MobiDB-lite"/>
    </source>
</evidence>
<feature type="compositionally biased region" description="Basic and acidic residues" evidence="1">
    <location>
        <begin position="237"/>
        <end position="252"/>
    </location>
</feature>
<dbReference type="Proteomes" id="UP000799767">
    <property type="component" value="Unassembled WGS sequence"/>
</dbReference>
<keyword evidence="2" id="KW-0472">Membrane</keyword>
<evidence type="ECO:0000256" key="2">
    <source>
        <dbReference type="SAM" id="Phobius"/>
    </source>
</evidence>
<feature type="compositionally biased region" description="Basic and acidic residues" evidence="1">
    <location>
        <begin position="259"/>
        <end position="268"/>
    </location>
</feature>
<dbReference type="OrthoDB" id="5393404at2759"/>
<feature type="compositionally biased region" description="Polar residues" evidence="1">
    <location>
        <begin position="377"/>
        <end position="394"/>
    </location>
</feature>
<protein>
    <submittedName>
        <fullName evidence="3">Uncharacterized protein</fullName>
    </submittedName>
</protein>
<evidence type="ECO:0000313" key="3">
    <source>
        <dbReference type="EMBL" id="KAF2485099.1"/>
    </source>
</evidence>
<feature type="region of interest" description="Disordered" evidence="1">
    <location>
        <begin position="201"/>
        <end position="440"/>
    </location>
</feature>